<evidence type="ECO:0000313" key="2">
    <source>
        <dbReference type="EMBL" id="KAK2176492.1"/>
    </source>
</evidence>
<dbReference type="EMBL" id="JAODUO010000660">
    <property type="protein sequence ID" value="KAK2176492.1"/>
    <property type="molecule type" value="Genomic_DNA"/>
</dbReference>
<protein>
    <submittedName>
        <fullName evidence="2">Uncharacterized protein</fullName>
    </submittedName>
</protein>
<feature type="compositionally biased region" description="Basic and acidic residues" evidence="1">
    <location>
        <begin position="72"/>
        <end position="86"/>
    </location>
</feature>
<feature type="compositionally biased region" description="Low complexity" evidence="1">
    <location>
        <begin position="21"/>
        <end position="46"/>
    </location>
</feature>
<name>A0AAD9KSG5_RIDPI</name>
<organism evidence="2 3">
    <name type="scientific">Ridgeia piscesae</name>
    <name type="common">Tubeworm</name>
    <dbReference type="NCBI Taxonomy" id="27915"/>
    <lineage>
        <taxon>Eukaryota</taxon>
        <taxon>Metazoa</taxon>
        <taxon>Spiralia</taxon>
        <taxon>Lophotrochozoa</taxon>
        <taxon>Annelida</taxon>
        <taxon>Polychaeta</taxon>
        <taxon>Sedentaria</taxon>
        <taxon>Canalipalpata</taxon>
        <taxon>Sabellida</taxon>
        <taxon>Siboglinidae</taxon>
        <taxon>Ridgeia</taxon>
    </lineage>
</organism>
<keyword evidence="3" id="KW-1185">Reference proteome</keyword>
<feature type="compositionally biased region" description="Gly residues" evidence="1">
    <location>
        <begin position="1"/>
        <end position="20"/>
    </location>
</feature>
<gene>
    <name evidence="2" type="ORF">NP493_659g01065</name>
</gene>
<accession>A0AAD9KSG5</accession>
<dbReference type="AlphaFoldDB" id="A0AAD9KSG5"/>
<feature type="region of interest" description="Disordered" evidence="1">
    <location>
        <begin position="1"/>
        <end position="121"/>
    </location>
</feature>
<comment type="caution">
    <text evidence="2">The sequence shown here is derived from an EMBL/GenBank/DDBJ whole genome shotgun (WGS) entry which is preliminary data.</text>
</comment>
<evidence type="ECO:0000313" key="3">
    <source>
        <dbReference type="Proteomes" id="UP001209878"/>
    </source>
</evidence>
<reference evidence="2" key="1">
    <citation type="journal article" date="2023" name="Mol. Biol. Evol.">
        <title>Third-Generation Sequencing Reveals the Adaptive Role of the Epigenome in Three Deep-Sea Polychaetes.</title>
        <authorList>
            <person name="Perez M."/>
            <person name="Aroh O."/>
            <person name="Sun Y."/>
            <person name="Lan Y."/>
            <person name="Juniper S.K."/>
            <person name="Young C.R."/>
            <person name="Angers B."/>
            <person name="Qian P.Y."/>
        </authorList>
    </citation>
    <scope>NUCLEOTIDE SEQUENCE</scope>
    <source>
        <strain evidence="2">R07B-5</strain>
    </source>
</reference>
<dbReference type="Proteomes" id="UP001209878">
    <property type="component" value="Unassembled WGS sequence"/>
</dbReference>
<proteinExistence type="predicted"/>
<evidence type="ECO:0000256" key="1">
    <source>
        <dbReference type="SAM" id="MobiDB-lite"/>
    </source>
</evidence>
<sequence>MTGGVGGRGIGGGDGWGATGEDGTLVLRRGGSGVARSAAGVRLLPRGGRGGDVRLSSSAAGDRARGSQRGGRAGETDGGRRDERLWHHARRQGGGGGRGAARWQGRRGRHARRHCTDDDGASVSGAVHTHLLVGVVPL</sequence>
<feature type="compositionally biased region" description="Basic residues" evidence="1">
    <location>
        <begin position="104"/>
        <end position="113"/>
    </location>
</feature>